<dbReference type="PANTHER" id="PTHR33337">
    <property type="entry name" value="GFA DOMAIN-CONTAINING PROTEIN"/>
    <property type="match status" value="1"/>
</dbReference>
<gene>
    <name evidence="6" type="ORF">AU381_16575</name>
</gene>
<dbReference type="InterPro" id="IPR006913">
    <property type="entry name" value="CENP-V/GFA"/>
</dbReference>
<name>A0A178XKP6_9HYPH</name>
<keyword evidence="4" id="KW-0456">Lyase</keyword>
<dbReference type="SUPFAM" id="SSF51316">
    <property type="entry name" value="Mss4-like"/>
    <property type="match status" value="1"/>
</dbReference>
<evidence type="ECO:0000313" key="6">
    <source>
        <dbReference type="EMBL" id="OAP35800.1"/>
    </source>
</evidence>
<dbReference type="PROSITE" id="PS51257">
    <property type="entry name" value="PROKAR_LIPOPROTEIN"/>
    <property type="match status" value="1"/>
</dbReference>
<protein>
    <submittedName>
        <fullName evidence="6">Aldehyde-activating protein</fullName>
    </submittedName>
</protein>
<dbReference type="STRING" id="1472378.AU381_16575"/>
<dbReference type="InterPro" id="IPR011057">
    <property type="entry name" value="Mss4-like_sf"/>
</dbReference>
<keyword evidence="2" id="KW-0479">Metal-binding</keyword>
<dbReference type="GO" id="GO:0016846">
    <property type="term" value="F:carbon-sulfur lyase activity"/>
    <property type="evidence" value="ECO:0007669"/>
    <property type="project" value="InterPro"/>
</dbReference>
<evidence type="ECO:0000259" key="5">
    <source>
        <dbReference type="PROSITE" id="PS51891"/>
    </source>
</evidence>
<dbReference type="AlphaFoldDB" id="A0A178XKP6"/>
<evidence type="ECO:0000256" key="3">
    <source>
        <dbReference type="ARBA" id="ARBA00022833"/>
    </source>
</evidence>
<comment type="similarity">
    <text evidence="1">Belongs to the Gfa family.</text>
</comment>
<evidence type="ECO:0000313" key="7">
    <source>
        <dbReference type="Proteomes" id="UP000094025"/>
    </source>
</evidence>
<dbReference type="RefSeq" id="WP_064244222.1">
    <property type="nucleotide sequence ID" value="NZ_LPUX01000065.1"/>
</dbReference>
<dbReference type="OrthoDB" id="7186766at2"/>
<dbReference type="GO" id="GO:0046872">
    <property type="term" value="F:metal ion binding"/>
    <property type="evidence" value="ECO:0007669"/>
    <property type="project" value="UniProtKB-KW"/>
</dbReference>
<proteinExistence type="inferred from homology"/>
<dbReference type="Gene3D" id="3.90.1590.10">
    <property type="entry name" value="glutathione-dependent formaldehyde- activating enzyme (gfa)"/>
    <property type="match status" value="1"/>
</dbReference>
<dbReference type="Proteomes" id="UP000094025">
    <property type="component" value="Unassembled WGS sequence"/>
</dbReference>
<reference evidence="6 7" key="1">
    <citation type="journal article" date="2016" name="Int. J. Syst. Evol. Microbiol.">
        <title>Ensifer glycinis sp. nov., an novel rhizobial species associated with Glycine spp.</title>
        <authorList>
            <person name="Yan H."/>
            <person name="Yan J."/>
            <person name="Sui X.H."/>
            <person name="Wang E.T."/>
            <person name="Chen W.X."/>
            <person name="Zhang X.X."/>
            <person name="Chen W.F."/>
        </authorList>
    </citation>
    <scope>NUCLEOTIDE SEQUENCE [LARGE SCALE GENOMIC DNA]</scope>
    <source>
        <strain evidence="6 7">CCBAU 23380</strain>
    </source>
</reference>
<comment type="caution">
    <text evidence="6">The sequence shown here is derived from an EMBL/GenBank/DDBJ whole genome shotgun (WGS) entry which is preliminary data.</text>
</comment>
<evidence type="ECO:0000256" key="4">
    <source>
        <dbReference type="ARBA" id="ARBA00023239"/>
    </source>
</evidence>
<dbReference type="Pfam" id="PF04828">
    <property type="entry name" value="GFA"/>
    <property type="match status" value="1"/>
</dbReference>
<dbReference type="PANTHER" id="PTHR33337:SF40">
    <property type="entry name" value="CENP-V_GFA DOMAIN-CONTAINING PROTEIN-RELATED"/>
    <property type="match status" value="1"/>
</dbReference>
<sequence>MSMKTLPWEGGCRCGQVRIKVSAPPLLTMACHCTGCQRMTASAYSLSVAIPSEGFAVTGGDPVIGGLHGATRHYFCPHCMSWMFTRPEGMDWFVNLRATMLDDTQWFAPFIETWTREKLPWATTPAVHSYGTVPAMEDYEGLLQEYTGWAAQPGARTFD</sequence>
<feature type="domain" description="CENP-V/GFA" evidence="5">
    <location>
        <begin position="8"/>
        <end position="115"/>
    </location>
</feature>
<keyword evidence="3" id="KW-0862">Zinc</keyword>
<organism evidence="6 7">
    <name type="scientific">Sinorhizobium glycinis</name>
    <dbReference type="NCBI Taxonomy" id="1472378"/>
    <lineage>
        <taxon>Bacteria</taxon>
        <taxon>Pseudomonadati</taxon>
        <taxon>Pseudomonadota</taxon>
        <taxon>Alphaproteobacteria</taxon>
        <taxon>Hyphomicrobiales</taxon>
        <taxon>Rhizobiaceae</taxon>
        <taxon>Sinorhizobium/Ensifer group</taxon>
        <taxon>Sinorhizobium</taxon>
    </lineage>
</organism>
<dbReference type="PROSITE" id="PS51891">
    <property type="entry name" value="CENP_V_GFA"/>
    <property type="match status" value="1"/>
</dbReference>
<evidence type="ECO:0000256" key="2">
    <source>
        <dbReference type="ARBA" id="ARBA00022723"/>
    </source>
</evidence>
<dbReference type="EMBL" id="LPUX01000065">
    <property type="protein sequence ID" value="OAP35800.1"/>
    <property type="molecule type" value="Genomic_DNA"/>
</dbReference>
<keyword evidence="7" id="KW-1185">Reference proteome</keyword>
<accession>A0A178XKP6</accession>
<evidence type="ECO:0000256" key="1">
    <source>
        <dbReference type="ARBA" id="ARBA00005495"/>
    </source>
</evidence>